<evidence type="ECO:0000313" key="2">
    <source>
        <dbReference type="EMBL" id="MCY1074249.1"/>
    </source>
</evidence>
<proteinExistence type="predicted"/>
<gene>
    <name evidence="2" type="ORF">OV287_07100</name>
</gene>
<feature type="region of interest" description="Disordered" evidence="1">
    <location>
        <begin position="69"/>
        <end position="89"/>
    </location>
</feature>
<evidence type="ECO:0000313" key="3">
    <source>
        <dbReference type="Proteomes" id="UP001207654"/>
    </source>
</evidence>
<keyword evidence="3" id="KW-1185">Reference proteome</keyword>
<comment type="caution">
    <text evidence="2">The sequence shown here is derived from an EMBL/GenBank/DDBJ whole genome shotgun (WGS) entry which is preliminary data.</text>
</comment>
<dbReference type="RefSeq" id="WP_267533225.1">
    <property type="nucleotide sequence ID" value="NZ_JAPNKA010000001.1"/>
</dbReference>
<evidence type="ECO:0000256" key="1">
    <source>
        <dbReference type="SAM" id="MobiDB-lite"/>
    </source>
</evidence>
<name>A0ABT3ZXX3_9BACT</name>
<reference evidence="2 3" key="1">
    <citation type="submission" date="2022-11" db="EMBL/GenBank/DDBJ databases">
        <title>Minimal conservation of predation-associated metabolite biosynthetic gene clusters underscores biosynthetic potential of Myxococcota including descriptions for ten novel species: Archangium lansinium sp. nov., Myxococcus landrumus sp. nov., Nannocystis bai.</title>
        <authorList>
            <person name="Ahearne A."/>
            <person name="Stevens C."/>
            <person name="Phillips K."/>
        </authorList>
    </citation>
    <scope>NUCLEOTIDE SEQUENCE [LARGE SCALE GENOMIC DNA]</scope>
    <source>
        <strain evidence="2 3">MIWBW</strain>
    </source>
</reference>
<organism evidence="2 3">
    <name type="scientific">Archangium lansingense</name>
    <dbReference type="NCBI Taxonomy" id="2995310"/>
    <lineage>
        <taxon>Bacteria</taxon>
        <taxon>Pseudomonadati</taxon>
        <taxon>Myxococcota</taxon>
        <taxon>Myxococcia</taxon>
        <taxon>Myxococcales</taxon>
        <taxon>Cystobacterineae</taxon>
        <taxon>Archangiaceae</taxon>
        <taxon>Archangium</taxon>
    </lineage>
</organism>
<dbReference type="EMBL" id="JAPNKA010000001">
    <property type="protein sequence ID" value="MCY1074249.1"/>
    <property type="molecule type" value="Genomic_DNA"/>
</dbReference>
<protein>
    <submittedName>
        <fullName evidence="2">Uncharacterized protein</fullName>
    </submittedName>
</protein>
<dbReference type="Proteomes" id="UP001207654">
    <property type="component" value="Unassembled WGS sequence"/>
</dbReference>
<sequence>MKLDLSSFLLGCGVGASSLLLGKHLRPLLLEVATLLFRVQERVMAETPMGHETLAGLLSEARARARVGSYRAPLPNRARNMPTRSSSST</sequence>
<accession>A0ABT3ZXX3</accession>